<dbReference type="EMBL" id="JBJUIK010000012">
    <property type="protein sequence ID" value="KAL3510626.1"/>
    <property type="molecule type" value="Genomic_DNA"/>
</dbReference>
<dbReference type="Proteomes" id="UP001630127">
    <property type="component" value="Unassembled WGS sequence"/>
</dbReference>
<protein>
    <submittedName>
        <fullName evidence="1">Uncharacterized protein</fullName>
    </submittedName>
</protein>
<evidence type="ECO:0000313" key="2">
    <source>
        <dbReference type="Proteomes" id="UP001630127"/>
    </source>
</evidence>
<dbReference type="AlphaFoldDB" id="A0ABD2YVM5"/>
<reference evidence="1 2" key="1">
    <citation type="submission" date="2024-11" db="EMBL/GenBank/DDBJ databases">
        <title>A near-complete genome assembly of Cinchona calisaya.</title>
        <authorList>
            <person name="Lian D.C."/>
            <person name="Zhao X.W."/>
            <person name="Wei L."/>
        </authorList>
    </citation>
    <scope>NUCLEOTIDE SEQUENCE [LARGE SCALE GENOMIC DNA]</scope>
    <source>
        <tissue evidence="1">Nenye</tissue>
    </source>
</reference>
<organism evidence="1 2">
    <name type="scientific">Cinchona calisaya</name>
    <dbReference type="NCBI Taxonomy" id="153742"/>
    <lineage>
        <taxon>Eukaryota</taxon>
        <taxon>Viridiplantae</taxon>
        <taxon>Streptophyta</taxon>
        <taxon>Embryophyta</taxon>
        <taxon>Tracheophyta</taxon>
        <taxon>Spermatophyta</taxon>
        <taxon>Magnoliopsida</taxon>
        <taxon>eudicotyledons</taxon>
        <taxon>Gunneridae</taxon>
        <taxon>Pentapetalae</taxon>
        <taxon>asterids</taxon>
        <taxon>lamiids</taxon>
        <taxon>Gentianales</taxon>
        <taxon>Rubiaceae</taxon>
        <taxon>Cinchonoideae</taxon>
        <taxon>Cinchoneae</taxon>
        <taxon>Cinchona</taxon>
    </lineage>
</organism>
<accession>A0ABD2YVM5</accession>
<proteinExistence type="predicted"/>
<name>A0ABD2YVM5_9GENT</name>
<gene>
    <name evidence="1" type="ORF">ACH5RR_030027</name>
</gene>
<sequence>MRPTETVKDLLAELMILPMILEPTMRCLKCLELTKKILRLLSTKSHTKKIVLEVTKTLKYFELDEPEGKLVTYEMFVSQQATNTVEEALQAKVDQPKQN</sequence>
<keyword evidence="2" id="KW-1185">Reference proteome</keyword>
<evidence type="ECO:0000313" key="1">
    <source>
        <dbReference type="EMBL" id="KAL3510626.1"/>
    </source>
</evidence>
<comment type="caution">
    <text evidence="1">The sequence shown here is derived from an EMBL/GenBank/DDBJ whole genome shotgun (WGS) entry which is preliminary data.</text>
</comment>